<dbReference type="Gene3D" id="3.30.420.10">
    <property type="entry name" value="Ribonuclease H-like superfamily/Ribonuclease H"/>
    <property type="match status" value="1"/>
</dbReference>
<dbReference type="Proteomes" id="UP001634007">
    <property type="component" value="Unassembled WGS sequence"/>
</dbReference>
<dbReference type="InterPro" id="IPR036397">
    <property type="entry name" value="RNaseH_sf"/>
</dbReference>
<dbReference type="AlphaFoldDB" id="A0ABD3LMY9"/>
<dbReference type="InterPro" id="IPR002156">
    <property type="entry name" value="RNaseH_domain"/>
</dbReference>
<accession>A0ABD3LMY9</accession>
<dbReference type="PANTHER" id="PTHR47723:SF19">
    <property type="entry name" value="POLYNUCLEOTIDYL TRANSFERASE, RIBONUCLEASE H-LIKE SUPERFAMILY PROTEIN"/>
    <property type="match status" value="1"/>
</dbReference>
<dbReference type="EMBL" id="JBJKBG010000001">
    <property type="protein sequence ID" value="KAL3753166.1"/>
    <property type="molecule type" value="Genomic_DNA"/>
</dbReference>
<evidence type="ECO:0000313" key="2">
    <source>
        <dbReference type="EMBL" id="KAL3753166.1"/>
    </source>
</evidence>
<proteinExistence type="predicted"/>
<reference evidence="2 3" key="1">
    <citation type="submission" date="2024-11" db="EMBL/GenBank/DDBJ databases">
        <title>Chromosome-level genome assembly of Eucalyptus globulus Labill. provides insights into its genome evolution.</title>
        <authorList>
            <person name="Li X."/>
        </authorList>
    </citation>
    <scope>NUCLEOTIDE SEQUENCE [LARGE SCALE GENOMIC DNA]</scope>
    <source>
        <strain evidence="2">CL2024</strain>
        <tissue evidence="2">Fresh tender leaves</tissue>
    </source>
</reference>
<protein>
    <recommendedName>
        <fullName evidence="1">RNase H type-1 domain-containing protein</fullName>
    </recommendedName>
</protein>
<dbReference type="InterPro" id="IPR053151">
    <property type="entry name" value="RNase_H-like"/>
</dbReference>
<gene>
    <name evidence="2" type="ORF">ACJRO7_000551</name>
</gene>
<dbReference type="PANTHER" id="PTHR47723">
    <property type="entry name" value="OS05G0353850 PROTEIN"/>
    <property type="match status" value="1"/>
</dbReference>
<name>A0ABD3LMY9_EUCGL</name>
<dbReference type="InterPro" id="IPR012337">
    <property type="entry name" value="RNaseH-like_sf"/>
</dbReference>
<dbReference type="SUPFAM" id="SSF53098">
    <property type="entry name" value="Ribonuclease H-like"/>
    <property type="match status" value="1"/>
</dbReference>
<sequence length="127" mass="13727">MGKLKINVNGSVGEGSTEGAIAGIVRNSFGCLIDGFTKTVRVVSVPQLETLALVDALEYIKKKKLGAVSVESDCRSLVRSLTGVEDFNWDARAPWSKCKELLQNLLLVGLQFCPRAANGVVYWAVRA</sequence>
<organism evidence="2 3">
    <name type="scientific">Eucalyptus globulus</name>
    <name type="common">Tasmanian blue gum</name>
    <dbReference type="NCBI Taxonomy" id="34317"/>
    <lineage>
        <taxon>Eukaryota</taxon>
        <taxon>Viridiplantae</taxon>
        <taxon>Streptophyta</taxon>
        <taxon>Embryophyta</taxon>
        <taxon>Tracheophyta</taxon>
        <taxon>Spermatophyta</taxon>
        <taxon>Magnoliopsida</taxon>
        <taxon>eudicotyledons</taxon>
        <taxon>Gunneridae</taxon>
        <taxon>Pentapetalae</taxon>
        <taxon>rosids</taxon>
        <taxon>malvids</taxon>
        <taxon>Myrtales</taxon>
        <taxon>Myrtaceae</taxon>
        <taxon>Myrtoideae</taxon>
        <taxon>Eucalypteae</taxon>
        <taxon>Eucalyptus</taxon>
    </lineage>
</organism>
<evidence type="ECO:0000259" key="1">
    <source>
        <dbReference type="Pfam" id="PF13456"/>
    </source>
</evidence>
<keyword evidence="3" id="KW-1185">Reference proteome</keyword>
<dbReference type="Pfam" id="PF13456">
    <property type="entry name" value="RVT_3"/>
    <property type="match status" value="1"/>
</dbReference>
<dbReference type="InterPro" id="IPR044730">
    <property type="entry name" value="RNase_H-like_dom_plant"/>
</dbReference>
<evidence type="ECO:0000313" key="3">
    <source>
        <dbReference type="Proteomes" id="UP001634007"/>
    </source>
</evidence>
<dbReference type="CDD" id="cd06222">
    <property type="entry name" value="RNase_H_like"/>
    <property type="match status" value="1"/>
</dbReference>
<feature type="domain" description="RNase H type-1" evidence="1">
    <location>
        <begin position="7"/>
        <end position="125"/>
    </location>
</feature>
<comment type="caution">
    <text evidence="2">The sequence shown here is derived from an EMBL/GenBank/DDBJ whole genome shotgun (WGS) entry which is preliminary data.</text>
</comment>